<dbReference type="WBParaSite" id="SMUV_0000962701-mRNA-1">
    <property type="protein sequence ID" value="SMUV_0000962701-mRNA-1"/>
    <property type="gene ID" value="SMUV_0000962701"/>
</dbReference>
<dbReference type="SUPFAM" id="SSF81324">
    <property type="entry name" value="Voltage-gated potassium channels"/>
    <property type="match status" value="2"/>
</dbReference>
<keyword evidence="4 9" id="KW-1133">Transmembrane helix</keyword>
<evidence type="ECO:0000256" key="4">
    <source>
        <dbReference type="ARBA" id="ARBA00022989"/>
    </source>
</evidence>
<feature type="transmembrane region" description="Helical" evidence="9">
    <location>
        <begin position="136"/>
        <end position="154"/>
    </location>
</feature>
<dbReference type="PRINTS" id="PR01333">
    <property type="entry name" value="2POREKCHANEL"/>
</dbReference>
<dbReference type="AlphaFoldDB" id="A0A0N5AXF0"/>
<feature type="transmembrane region" description="Helical" evidence="9">
    <location>
        <begin position="307"/>
        <end position="329"/>
    </location>
</feature>
<keyword evidence="3 8" id="KW-0812">Transmembrane</keyword>
<dbReference type="InterPro" id="IPR013099">
    <property type="entry name" value="K_chnl_dom"/>
</dbReference>
<reference evidence="12" key="1">
    <citation type="submission" date="2017-02" db="UniProtKB">
        <authorList>
            <consortium name="WormBaseParasite"/>
        </authorList>
    </citation>
    <scope>IDENTIFICATION</scope>
</reference>
<evidence type="ECO:0000313" key="12">
    <source>
        <dbReference type="WBParaSite" id="SMUV_0000962701-mRNA-1"/>
    </source>
</evidence>
<organism evidence="11 12">
    <name type="scientific">Syphacia muris</name>
    <dbReference type="NCBI Taxonomy" id="451379"/>
    <lineage>
        <taxon>Eukaryota</taxon>
        <taxon>Metazoa</taxon>
        <taxon>Ecdysozoa</taxon>
        <taxon>Nematoda</taxon>
        <taxon>Chromadorea</taxon>
        <taxon>Rhabditida</taxon>
        <taxon>Spirurina</taxon>
        <taxon>Oxyuridomorpha</taxon>
        <taxon>Oxyuroidea</taxon>
        <taxon>Oxyuridae</taxon>
        <taxon>Syphacia</taxon>
    </lineage>
</organism>
<dbReference type="Proteomes" id="UP000046393">
    <property type="component" value="Unplaced"/>
</dbReference>
<dbReference type="InterPro" id="IPR003280">
    <property type="entry name" value="2pore_dom_K_chnl"/>
</dbReference>
<evidence type="ECO:0000256" key="1">
    <source>
        <dbReference type="ARBA" id="ARBA00004141"/>
    </source>
</evidence>
<evidence type="ECO:0000256" key="8">
    <source>
        <dbReference type="RuleBase" id="RU003857"/>
    </source>
</evidence>
<dbReference type="Pfam" id="PF07885">
    <property type="entry name" value="Ion_trans_2"/>
    <property type="match status" value="2"/>
</dbReference>
<comment type="similarity">
    <text evidence="8">Belongs to the two pore domain potassium channel (TC 1.A.1.8) family.</text>
</comment>
<evidence type="ECO:0000259" key="10">
    <source>
        <dbReference type="Pfam" id="PF07885"/>
    </source>
</evidence>
<keyword evidence="5 8" id="KW-0406">Ion transport</keyword>
<evidence type="ECO:0000256" key="2">
    <source>
        <dbReference type="ARBA" id="ARBA00022448"/>
    </source>
</evidence>
<keyword evidence="6 9" id="KW-0472">Membrane</keyword>
<dbReference type="GO" id="GO:0015271">
    <property type="term" value="F:outward rectifier potassium channel activity"/>
    <property type="evidence" value="ECO:0007669"/>
    <property type="project" value="TreeGrafter"/>
</dbReference>
<keyword evidence="7 8" id="KW-0407">Ion channel</keyword>
<dbReference type="Gene3D" id="1.10.287.70">
    <property type="match status" value="1"/>
</dbReference>
<dbReference type="STRING" id="451379.A0A0N5AXF0"/>
<feature type="transmembrane region" description="Helical" evidence="9">
    <location>
        <begin position="281"/>
        <end position="301"/>
    </location>
</feature>
<evidence type="ECO:0000256" key="6">
    <source>
        <dbReference type="ARBA" id="ARBA00023136"/>
    </source>
</evidence>
<evidence type="ECO:0000256" key="5">
    <source>
        <dbReference type="ARBA" id="ARBA00023065"/>
    </source>
</evidence>
<feature type="transmembrane region" description="Helical" evidence="9">
    <location>
        <begin position="250"/>
        <end position="274"/>
    </location>
</feature>
<feature type="transmembrane region" description="Helical" evidence="9">
    <location>
        <begin position="166"/>
        <end position="186"/>
    </location>
</feature>
<feature type="domain" description="Potassium channel" evidence="10">
    <location>
        <begin position="261"/>
        <end position="334"/>
    </location>
</feature>
<comment type="subcellular location">
    <subcellularLocation>
        <location evidence="1">Membrane</location>
        <topology evidence="1">Multi-pass membrane protein</topology>
    </subcellularLocation>
</comment>
<dbReference type="GO" id="GO:0005886">
    <property type="term" value="C:plasma membrane"/>
    <property type="evidence" value="ECO:0007669"/>
    <property type="project" value="TreeGrafter"/>
</dbReference>
<dbReference type="GO" id="GO:0022841">
    <property type="term" value="F:potassium ion leak channel activity"/>
    <property type="evidence" value="ECO:0007669"/>
    <property type="project" value="TreeGrafter"/>
</dbReference>
<keyword evidence="11" id="KW-1185">Reference proteome</keyword>
<dbReference type="PANTHER" id="PTHR11003">
    <property type="entry name" value="POTASSIUM CHANNEL, SUBFAMILY K"/>
    <property type="match status" value="1"/>
</dbReference>
<dbReference type="GO" id="GO:0030322">
    <property type="term" value="P:stabilization of membrane potential"/>
    <property type="evidence" value="ECO:0007669"/>
    <property type="project" value="TreeGrafter"/>
</dbReference>
<feature type="transmembrane region" description="Helical" evidence="9">
    <location>
        <begin position="54"/>
        <end position="74"/>
    </location>
</feature>
<sequence>FSKTLEATDDFAHPDDHNTVQASIKSSVKTSIKKRFFSESFVCNVLQLIKRFLLSIKLIIVVSVYSVLGALIFIELEKETDIESKIAARDYHLIARNVFLNRFYNDLELRELHWNQSLEEFETNIGVSLPEVETSWTFSMAILYAGTIYTTIGYGNIACVTTSGRIATIIYAMFGIPLMVIVLNTLNKIFLKKIRLLSACFNDTMLYASVKLGFKKLPQDSPEFQRYQIISKRYAKRNEFPNIDIENQYFILYILLPSVIAAIAWIFLSAALFCVWEDWTYFTSIYFFFVSLSTIGFGDITPGHPEYMMATFGVVIVGLALLGVCIDVVRERLEQMYFLLLQKLLQEYMERAATGDHEGATKGMMSGFQDKAKFLMPFISKERSAKVMDKFKEKAKEQGIELPAVLTDIDPETGAPAFASAKNEEFTEYIEKAKAKEESLPLKAAKVSINCAVEATNMTLTSETQTKVPPTYLESNSVSIQAATKLSDDDSQTSDTETINSAIQVLCCLRFNGDEDHECVTEPRNILKKLNSAVIVPTVLFRQTLL</sequence>
<feature type="domain" description="Potassium channel" evidence="10">
    <location>
        <begin position="134"/>
        <end position="190"/>
    </location>
</feature>
<evidence type="ECO:0000256" key="9">
    <source>
        <dbReference type="SAM" id="Phobius"/>
    </source>
</evidence>
<evidence type="ECO:0000256" key="7">
    <source>
        <dbReference type="ARBA" id="ARBA00023303"/>
    </source>
</evidence>
<name>A0A0N5AXF0_9BILA</name>
<dbReference type="PANTHER" id="PTHR11003:SF61">
    <property type="entry name" value="POTASSIUM CHANNEL DOMAIN-CONTAINING PROTEIN"/>
    <property type="match status" value="1"/>
</dbReference>
<evidence type="ECO:0000313" key="11">
    <source>
        <dbReference type="Proteomes" id="UP000046393"/>
    </source>
</evidence>
<keyword evidence="2 8" id="KW-0813">Transport</keyword>
<evidence type="ECO:0000256" key="3">
    <source>
        <dbReference type="ARBA" id="ARBA00022692"/>
    </source>
</evidence>
<protein>
    <submittedName>
        <fullName evidence="12">TWiK family of potassium channels protein 7</fullName>
    </submittedName>
</protein>
<proteinExistence type="inferred from homology"/>
<accession>A0A0N5AXF0</accession>